<name>A0A540X9D2_9BACT</name>
<dbReference type="SUPFAM" id="SSF52777">
    <property type="entry name" value="CoA-dependent acyltransferases"/>
    <property type="match status" value="10"/>
</dbReference>
<dbReference type="PROSITE" id="PS00455">
    <property type="entry name" value="AMP_BINDING"/>
    <property type="match status" value="6"/>
</dbReference>
<dbReference type="InterPro" id="IPR042099">
    <property type="entry name" value="ANL_N_sf"/>
</dbReference>
<evidence type="ECO:0000259" key="8">
    <source>
        <dbReference type="PROSITE" id="PS50075"/>
    </source>
</evidence>
<feature type="domain" description="Carrier" evidence="8">
    <location>
        <begin position="3777"/>
        <end position="3852"/>
    </location>
</feature>
<dbReference type="Gene3D" id="3.40.50.1820">
    <property type="entry name" value="alpha/beta hydrolase"/>
    <property type="match status" value="1"/>
</dbReference>
<dbReference type="GO" id="GO:0043041">
    <property type="term" value="P:amino acid activation for nonribosomal peptide biosynthetic process"/>
    <property type="evidence" value="ECO:0007669"/>
    <property type="project" value="TreeGrafter"/>
</dbReference>
<keyword evidence="6" id="KW-0443">Lipid metabolism</keyword>
<dbReference type="OrthoDB" id="9803968at2"/>
<gene>
    <name evidence="9" type="ORF">FJV41_01805</name>
</gene>
<evidence type="ECO:0000256" key="5">
    <source>
        <dbReference type="ARBA" id="ARBA00022832"/>
    </source>
</evidence>
<proteinExistence type="inferred from homology"/>
<feature type="compositionally biased region" description="Basic and acidic residues" evidence="7">
    <location>
        <begin position="5963"/>
        <end position="5978"/>
    </location>
</feature>
<reference evidence="9 10" key="1">
    <citation type="submission" date="2019-06" db="EMBL/GenBank/DDBJ databases">
        <authorList>
            <person name="Livingstone P."/>
            <person name="Whitworth D."/>
        </authorList>
    </citation>
    <scope>NUCLEOTIDE SEQUENCE [LARGE SCALE GENOMIC DNA]</scope>
    <source>
        <strain evidence="9 10">AM401</strain>
    </source>
</reference>
<dbReference type="InterPro" id="IPR020806">
    <property type="entry name" value="PKS_PP-bd"/>
</dbReference>
<dbReference type="Gene3D" id="1.10.1200.10">
    <property type="entry name" value="ACP-like"/>
    <property type="match status" value="5"/>
</dbReference>
<evidence type="ECO:0000256" key="4">
    <source>
        <dbReference type="ARBA" id="ARBA00022553"/>
    </source>
</evidence>
<evidence type="ECO:0000256" key="6">
    <source>
        <dbReference type="ARBA" id="ARBA00023098"/>
    </source>
</evidence>
<evidence type="ECO:0000313" key="9">
    <source>
        <dbReference type="EMBL" id="TQF17728.1"/>
    </source>
</evidence>
<dbReference type="SUPFAM" id="SSF47336">
    <property type="entry name" value="ACP-like"/>
    <property type="match status" value="6"/>
</dbReference>
<dbReference type="CDD" id="cd19531">
    <property type="entry name" value="LCL_NRPS-like"/>
    <property type="match status" value="4"/>
</dbReference>
<dbReference type="Gene3D" id="2.30.38.10">
    <property type="entry name" value="Luciferase, Domain 3"/>
    <property type="match status" value="5"/>
</dbReference>
<comment type="cofactor">
    <cofactor evidence="1">
        <name>pantetheine 4'-phosphate</name>
        <dbReference type="ChEBI" id="CHEBI:47942"/>
    </cofactor>
</comment>
<dbReference type="FunFam" id="2.30.38.10:FF:000001">
    <property type="entry name" value="Non-ribosomal peptide synthetase PvdI"/>
    <property type="match status" value="5"/>
</dbReference>
<dbReference type="FunFam" id="1.10.1200.10:FF:000005">
    <property type="entry name" value="Nonribosomal peptide synthetase 1"/>
    <property type="match status" value="2"/>
</dbReference>
<dbReference type="InterPro" id="IPR040097">
    <property type="entry name" value="FAAL/FAAC"/>
</dbReference>
<dbReference type="PROSITE" id="PS00012">
    <property type="entry name" value="PHOSPHOPANTETHEINE"/>
    <property type="match status" value="4"/>
</dbReference>
<dbReference type="InterPro" id="IPR045851">
    <property type="entry name" value="AMP-bd_C_sf"/>
</dbReference>
<feature type="domain" description="Carrier" evidence="8">
    <location>
        <begin position="599"/>
        <end position="673"/>
    </location>
</feature>
<dbReference type="InterPro" id="IPR000873">
    <property type="entry name" value="AMP-dep_synth/lig_dom"/>
</dbReference>
<dbReference type="InterPro" id="IPR029058">
    <property type="entry name" value="AB_hydrolase_fold"/>
</dbReference>
<dbReference type="GO" id="GO:0071766">
    <property type="term" value="P:Actinobacterium-type cell wall biogenesis"/>
    <property type="evidence" value="ECO:0007669"/>
    <property type="project" value="UniProtKB-ARBA"/>
</dbReference>
<dbReference type="FunFam" id="3.40.50.980:FF:000001">
    <property type="entry name" value="Non-ribosomal peptide synthetase"/>
    <property type="match status" value="4"/>
</dbReference>
<dbReference type="Gene3D" id="3.30.300.30">
    <property type="match status" value="6"/>
</dbReference>
<dbReference type="PANTHER" id="PTHR45527">
    <property type="entry name" value="NONRIBOSOMAL PEPTIDE SYNTHETASE"/>
    <property type="match status" value="1"/>
</dbReference>
<dbReference type="Pfam" id="PF00668">
    <property type="entry name" value="Condensation"/>
    <property type="match status" value="5"/>
</dbReference>
<dbReference type="Proteomes" id="UP000315369">
    <property type="component" value="Unassembled WGS sequence"/>
</dbReference>
<dbReference type="FunFam" id="3.40.50.12780:FF:000012">
    <property type="entry name" value="Non-ribosomal peptide synthetase"/>
    <property type="match status" value="4"/>
</dbReference>
<feature type="region of interest" description="Disordered" evidence="7">
    <location>
        <begin position="5961"/>
        <end position="6001"/>
    </location>
</feature>
<dbReference type="InterPro" id="IPR025110">
    <property type="entry name" value="AMP-bd_C"/>
</dbReference>
<dbReference type="CDD" id="cd05930">
    <property type="entry name" value="A_NRPS"/>
    <property type="match status" value="3"/>
</dbReference>
<keyword evidence="5" id="KW-0276">Fatty acid metabolism</keyword>
<dbReference type="NCBIfam" id="TIGR01733">
    <property type="entry name" value="AA-adenyl-dom"/>
    <property type="match status" value="5"/>
</dbReference>
<dbReference type="PROSITE" id="PS50075">
    <property type="entry name" value="CARRIER"/>
    <property type="match status" value="6"/>
</dbReference>
<dbReference type="FunFam" id="1.10.1200.10:FF:000016">
    <property type="entry name" value="Non-ribosomal peptide synthase"/>
    <property type="match status" value="3"/>
</dbReference>
<evidence type="ECO:0000256" key="7">
    <source>
        <dbReference type="SAM" id="MobiDB-lite"/>
    </source>
</evidence>
<dbReference type="Gene3D" id="3.40.50.980">
    <property type="match status" value="10"/>
</dbReference>
<dbReference type="SUPFAM" id="SSF56801">
    <property type="entry name" value="Acetyl-CoA synthetase-like"/>
    <property type="match status" value="6"/>
</dbReference>
<dbReference type="RefSeq" id="WP_141640632.1">
    <property type="nucleotide sequence ID" value="NZ_VIFM01000004.1"/>
</dbReference>
<evidence type="ECO:0000256" key="3">
    <source>
        <dbReference type="ARBA" id="ARBA00022450"/>
    </source>
</evidence>
<dbReference type="InterPro" id="IPR020845">
    <property type="entry name" value="AMP-binding_CS"/>
</dbReference>
<dbReference type="GO" id="GO:0008610">
    <property type="term" value="P:lipid biosynthetic process"/>
    <property type="evidence" value="ECO:0007669"/>
    <property type="project" value="InterPro"/>
</dbReference>
<keyword evidence="4" id="KW-0597">Phosphoprotein</keyword>
<dbReference type="InterPro" id="IPR023213">
    <property type="entry name" value="CAT-like_dom_sf"/>
</dbReference>
<keyword evidence="10" id="KW-1185">Reference proteome</keyword>
<dbReference type="InterPro" id="IPR009081">
    <property type="entry name" value="PP-bd_ACP"/>
</dbReference>
<dbReference type="Pfam" id="PF23024">
    <property type="entry name" value="AMP-dom_DIP2-like"/>
    <property type="match status" value="1"/>
</dbReference>
<feature type="domain" description="Carrier" evidence="8">
    <location>
        <begin position="1650"/>
        <end position="1726"/>
    </location>
</feature>
<dbReference type="Gene3D" id="3.30.559.30">
    <property type="entry name" value="Nonribosomal peptide synthetase, condensation domain"/>
    <property type="match status" value="5"/>
</dbReference>
<keyword evidence="3" id="KW-0596">Phosphopantetheine</keyword>
<dbReference type="SMART" id="SM00823">
    <property type="entry name" value="PKS_PP"/>
    <property type="match status" value="6"/>
</dbReference>
<dbReference type="NCBIfam" id="NF004282">
    <property type="entry name" value="PRK05691.1"/>
    <property type="match status" value="3"/>
</dbReference>
<dbReference type="CDD" id="cd17652">
    <property type="entry name" value="A_NRPS_CmdD_like"/>
    <property type="match status" value="1"/>
</dbReference>
<dbReference type="NCBIfam" id="NF003417">
    <property type="entry name" value="PRK04813.1"/>
    <property type="match status" value="7"/>
</dbReference>
<dbReference type="Pfam" id="PF00550">
    <property type="entry name" value="PP-binding"/>
    <property type="match status" value="6"/>
</dbReference>
<dbReference type="GO" id="GO:0005829">
    <property type="term" value="C:cytosol"/>
    <property type="evidence" value="ECO:0007669"/>
    <property type="project" value="TreeGrafter"/>
</dbReference>
<feature type="domain" description="Carrier" evidence="8">
    <location>
        <begin position="4828"/>
        <end position="4903"/>
    </location>
</feature>
<dbReference type="Pfam" id="PF00501">
    <property type="entry name" value="AMP-binding"/>
    <property type="match status" value="6"/>
</dbReference>
<dbReference type="EMBL" id="VIFM01000004">
    <property type="protein sequence ID" value="TQF17728.1"/>
    <property type="molecule type" value="Genomic_DNA"/>
</dbReference>
<feature type="domain" description="Carrier" evidence="8">
    <location>
        <begin position="2710"/>
        <end position="2784"/>
    </location>
</feature>
<organism evidence="9 10">
    <name type="scientific">Myxococcus llanfairpwllgwyngyllgogerychwyrndrobwllllantysiliogogogochensis</name>
    <dbReference type="NCBI Taxonomy" id="2590453"/>
    <lineage>
        <taxon>Bacteria</taxon>
        <taxon>Pseudomonadati</taxon>
        <taxon>Myxococcota</taxon>
        <taxon>Myxococcia</taxon>
        <taxon>Myxococcales</taxon>
        <taxon>Cystobacterineae</taxon>
        <taxon>Myxococcaceae</taxon>
        <taxon>Myxococcus</taxon>
    </lineage>
</organism>
<dbReference type="InterPro" id="IPR036736">
    <property type="entry name" value="ACP-like_sf"/>
</dbReference>
<dbReference type="FunFam" id="3.40.50.12780:FF:000013">
    <property type="entry name" value="Long-chain-fatty-acid--AMP ligase FadD32"/>
    <property type="match status" value="1"/>
</dbReference>
<dbReference type="InterPro" id="IPR006162">
    <property type="entry name" value="Ppantetheine_attach_site"/>
</dbReference>
<dbReference type="Gene3D" id="3.40.50.12780">
    <property type="entry name" value="N-terminal domain of ligase-like"/>
    <property type="match status" value="1"/>
</dbReference>
<dbReference type="GO" id="GO:0003824">
    <property type="term" value="F:catalytic activity"/>
    <property type="evidence" value="ECO:0007669"/>
    <property type="project" value="InterPro"/>
</dbReference>
<dbReference type="GO" id="GO:0006631">
    <property type="term" value="P:fatty acid metabolic process"/>
    <property type="evidence" value="ECO:0007669"/>
    <property type="project" value="UniProtKB-KW"/>
</dbReference>
<dbReference type="InterPro" id="IPR001242">
    <property type="entry name" value="Condensation_dom"/>
</dbReference>
<dbReference type="Gene3D" id="3.30.559.10">
    <property type="entry name" value="Chloramphenicol acetyltransferase-like domain"/>
    <property type="match status" value="5"/>
</dbReference>
<protein>
    <submittedName>
        <fullName evidence="9">Amino acid adenylation domain-containing protein</fullName>
    </submittedName>
</protein>
<dbReference type="FunFam" id="3.30.559.30:FF:000001">
    <property type="entry name" value="Non-ribosomal peptide synthetase"/>
    <property type="match status" value="1"/>
</dbReference>
<evidence type="ECO:0000256" key="2">
    <source>
        <dbReference type="ARBA" id="ARBA00006432"/>
    </source>
</evidence>
<accession>A0A540X9D2</accession>
<comment type="caution">
    <text evidence="9">The sequence shown here is derived from an EMBL/GenBank/DDBJ whole genome shotgun (WGS) entry which is preliminary data.</text>
</comment>
<dbReference type="FunFam" id="3.30.300.30:FF:000010">
    <property type="entry name" value="Enterobactin synthetase component F"/>
    <property type="match status" value="5"/>
</dbReference>
<sequence>MSAHSTSSPGSSTSLVGLLRQRAQGRAEDPLYTFLEEDGAASGMTGGELDRWARRIGAALEAVAPAGARVVLLYPPGLQYIAGFFGCLYSQRVAVPAYPPDPLRLARTLPRLRAIIEDARATVVLTTSFIASFAELLFEQAPELQSLQWVATDTLPEDTGHDWTPADVGPDALAFLQYTSGSTGTPKGVMLSHGNLLHNLGLIAHAFESRRDSVGVIWLPPYHDMGLIGGILQPLYMGFPVALMSPLDFLKRPLRWLEAVSRFKGTISGGPNFAFDLCVRKSTPEERAALDLSAWEVAFCGAEPIRPEVLARFTEAFAPSGFRPEALYACYGLAEATLIVSGGKKGVFPVHRSFSPGALARNEARVDTTAEGQVLVGCGGNLPDQELRVVDPATCAPCPPGTVGEIWVSGPSVARGYWQRPEETARAFEAQVPGSDRRFLRTGDLGFLHEGELFVSGRLKDLIILRGRNLHPQDLELTVEQSHPSLRPGCTAAFALDVDGEERLVVVQEVDVRKLVDPAEVTALVRRRLAEQHDVQLHALALIEPGSIPKTSSGKIQRNGTRAAFVAGELALVSTWREEAAVGATAPEAVALSSSATLEETTTWLRDTLGRRLRVRAEELDPAVPITRFGFDSLVAIELGHALEIATGVSLRMEELLRGPSVMELAALLHGRRSAAKAELPAITRRADDTPPLLSPGQERLWLLEQLQPGGALYNLAVAVRFKGALDTVALERAFQDIVRRHEVLRTTFRAVETEGPAVLIVSPDADFTLATDDLRARPAAEREREVQRRADAEALRPFLLTQGPLLRGLLLRTGEQEHVLLLTMHHIVSDGASMEVLVRELAALYAAHTSGQPAALPELPLRYSDYGAWLREHLRGETLERLLGYWRRQLDGAPEVLELGVAQPRPAVSTHQGDSVEVKLAAPLMEQVKSLACEQGVSPFVVLLAAFQLLLARYSGQDDICVGTPINGRDRPETQGLIGFFVNTLVLRTRLAGAATFHELLARVRDITLEAYAHQELPFEKLVEALRPTRHLGASPLFQVVLAILPDPLSAQPLPGLELQQLELPSRLVQSDLRLALAESVQGLHGRLEYSTDLFDAATARQLVKHLGALLEAAVSQPSAPLASLSPLDEVERRQLLVEWSGAVPGEPEDVCAHRLFEAQVARTPDAVALSFEGEELSYRELNARANRLARVLRRRGVGPEVLVGLCVERSFEMVVGLLAILKAGGAYVPIDPSQPVERLALILDDTSAPLVLSRGALVDRLGGQQARALCLEDVEAEVRLESAEDLDAGATGDNLAYVIYTSGSTGRPKGTLLQHRGLCNTARQTLAVMKLEVGSRLLQFFALSFDAAVSDIFPPLLSGATLVLVPRERLMPGAPLEQTLNEQAITVVTLTPSVLAQLFPAGVTSLRTVLTAGEACTPEIALRWADRLRFVNAYGPTEVTVCATFNTAMDPERPTLGRPMANVQVYVLDDALQPVPAGVPGELYVAGVGLARGYLGRPDLTAERFIPHPYSAVPGARLYRTGDRVRHLADGDLEYVGRVDDQVKLRGYRIEPGEIEAALRAQPGVRDAAVIVREDVAGDPRLVAYVVASLEVARGLRGAIEPRLPEYMVPSAFIPLEALPLTHHGKLNRKALPPPEDPRLTLGEEYAAPTTDTEHKLVAIWAEVLRTDRIGIHDDFFDLGGHSLMATQVISRIRTAFGVDLPLTALMTDATTVAVMARRIDASAQQPRRAPPPLARVPRTGPLPLSLAQERLWLADQLSPGSPLYNVPAAVRMRGMLHVPALERGLAELIRRHEALRTVFREVDGRPVQVILPPGELALPVEDLGGRSREEAETEARRLAREEAVRPFDLAHGPLVRTVLVRLGEDEHILCLTLHHIVSDGWSGGVFLRELAALYGAFSQGGPSPLAELPIQYADYAAWHRGWLESGVLAENLAWWRGKLTELPTLQLRTDTPRPPGERFRGDSRRFTFPAELTARLEALARGEGATLFMALLAVFDVLLHHHTGQDDIVVGTDIASREHDALEGIIGFFTNQLVLRTPLSGQPTFQELLSRVRRVALEAYEHQDTPFGRLVQELRDQRAATGQPLFQAKLVLENAPMPAMRLPGLALELMEGASNGLARWDLLLILTPDREGLSVVAEYNTDILDGEGMARLWEHFLLLAHAAVEAPGQRISTLPMLTREEHQRLAAWNGPLRHIAPDACIPACFEQRVSAAPDAVALVFQEQTLTYGELNRRANQLAHHLRGLGVGPGSRVALALERSLELVIGMVAILKAGGAYVPLDASYPAERLSFLLEEARPAAIVTRSEVADELPAHWAQLVCMDRDEATLGQRPEHDLAHAVGPESEAYVLFTSGSTGTPKGVAVPHRGVLRLVQEPGYVRLSSEETLLQLAPLAFDASTFEVWGALLNGARLVIAPPHAPSLDELGALISREHITTVWLTAGLFHQVVDTHIGALAPVRQLLAGGDVLSAPHVARVLETYPTCRVINGYGPTENTTFTCCFPVTDREELGAGVPLGRPVPGTQVYVLNPALAQVPIGAPGELYASGDGLAHGYLHQPALTAERFIPNPFGTTPGARLYRTGDLCRVRRDGTLEFLGRVDNQVKVRGFRIEPGEVETALRRHPAVRDTVVVAREFAGEKSLVAYVVPVEGQTVTVDGMRSFLSDKLPAHMVPAAVVTLAELPLTANGKVDRRALPAPDGARPELGTTYVAPRTPTEEILAVVGAETLGVKTVGIDDSFFDLGGDSIRAIQYVARCRERGVELSVATLLEKQTVRAMAETLLHQEPPRTAAAASQLFSLVSSEDRARLPADVMDAYPLAALQVGMLFQSEYSQQSALYHDAFSFHLELEDASAEPLRHVLQELASRHPVLRTSFDLVRFSVPLQLVHREAEVPLHVEDLGHLSRAEQDTVLREWLGRERSRPFAWDRAPLLRFGFHRRGERTVQLSVIFHHAILDGWSFASLLTELVPRYLAVRRGAAAPVPPLEAVYREFVALERQALDSEETQRYWQERLAEVSRVRVDAARRTGAQAPGPLLFREFPLTEPLARGLRALAHQAVVPIKSVLLAAHLRVRGVLEGASEVVTGFVVNGRPEVSDGERVLGLFLNSVPFPVRLGGGTWVELVREVFAREQALSPHRRYPMARMQQQLGGRPLFDALFNFVHFHVSEGLTRIPGMRLVEPYWETSWLDMPLDTTFSVDPETQDVKLTLRSHGREWDLDRLEYIAGIYLRALEDMALRPLGRYESCQLLDAQERHRLLVSWNDTATQAPPAKHVGALFEAQVQRTPDAVALQVDALSLSYRELNARANQLARVLRRNGVKQEVRVALALQRGLDMVVGVLGVLKAGGTYVPLDPSYPYERLAYVLKDSAAQVLVAHSILRDELPDTGGPQVCLDEIDLSPEEDTDLGVTVDADQLAYVLYTSGSTGRPKGVMVTHGGAVNYLVWSREAYDAASGAGAPVHSPLGFDLTITSLLTPLMAGGRVVLVPDTKAGEGLAHVLRSGTDLSLVKLTPTQLSLLETQLGDVAVAGRVRCFVVGGEALTSAALAFWRERAPATRIINEYGPTETVVGCCTFEVGPQTALGSTVPIGRPIANTKLYVLDAHLMPVAVGVAGELYIGGAGVARGYSQQPALTAERFVPDSFSSTPGQRLYRTGDLVRWRADGELDFLGRIDDQVKVRGFRIELGEIEAVLAEHSAVKEVAVAVRDDGGDRKLIAYVVAHDAPPNSLELRGWLLTRLPEPMVPSEFLTLDALPLTPNGKVDRKALPDMDVKAVTDGMAYAAPRTPVEERIAEILAMVLGRPRVGRDDDFFALGGHSLTATQAIVRVRDAFRIDLPVGALFDAPTVGALAEQVERTFDAGAGVRWTPLVRVPRDGTLPLSFAQQRLWFMDQLEPGSAAYNIPAAVSIEGDLDAASLERAFAALVARHEPLRTAFRAENGQPVQVISPVGELPLRRVDLRGLPVTERDAEERRLKAEEARTPFDLQRGPLLRTVLIQQDERAYTLLVTLHHIISDGWSTGVLIREVAALYEAFSSGKPSPLKDLDYQYADFAAWQRRWMDGPELEAEIDFWRMTLAGAPPLLELPTDRPRPPVRAYHGATHAVALPRQLSEAIKALSQKEGATPFMVLLAAFQTLLARTSGQDDLCVGTPVAGRTRTEVEGLIGFFVNTLVLRTSVAGDPSFLELLGRVREVTLAAYTHQDVPLDKLVEQLHPERSLSHPPLFQVVFALQNAPTAELTLPGLVLRALPTESQAAKFDLALSLREGPDGFDGFIEYDTDLFDAETISRMEDQLRVLLQGVVSEPRARLSRLALTHTSGLPSLEPQPAPVHPSVLSLIAGQASRAPEAPAVIDGERVFTYGELVREASRLAHRLARMDSHGTHPIAVLLERSAEMVMAQLAILKAGSAFMPLDPTMPDARLRVILAEAHAAVVVTSPALAARLPPGLQVVFANIHPPDADRVPDEGTTEPPEPLPSQSAYVIFTSGTTGVPKGITTDHAALAHLTAWHQRDLPMGPGDRGAVLASPAFDASMLELWPKLAAGATLVIVPDEVRAAPAALARWMADTAITTAFFTTALGELVLAEPLPAHHRVRVIIVGGEQLRRRPTAETPYQLLNVYGPTEVTVLATCDFVAPASVEQGLPTIGRAISGARVYVLDAHLRPVPVGTPGELFIAGGGLARGYLGRPDLTAERFLPDPHGPPGARMYRSGDRTRMRADGRLEFLGRLDSQVKLRGFRIELGEIEAALGAHPAIKEAVVTVHEVAEDRRLVGYVVGRQELPEAAELRRWLLERLPEYMVPAAFIRLEAMPLDSNGKVVRKALPAPDALFAGSTEGYVPPRTPTEEILTGLFSRVLGVERVGIKDGFFDLGGHSLLATQLVSRLRAAFGVELPLRVLFESATPEHLAERVEALARKEGGPPVPPLTRMPRGERLPLSFAQQRLWFLDRLEPGSALYNLSHAMRLSGHLDVEALEHGLAEVVRRHDSLRTTFGMNEGLPYQIVASEVPSVLERVRMEGTPEEREEAALRRCAAEVRRPFDLARGPLIRAVLLELSEDTHVLMMTMHHIISDGWSVGVFVREMAALYESFRQERPSPLAPLPIQYVDYALWQRQWLEGEVLTAQLGYWKDQLGGAPRALDLPTDRARPPVQTYSGASHRVRWSPELSARVKAVSRQEGVTPFMTLLAAFQSLLSRYSGQDDICVGSPIAGRTREETEQLVGFFVNTLVLRTSLAGDPSFRELLARVRNGTLGAYAHQDVPFEKVVEALQPERDLSRSPLFQVMFALQNTAVPALALPELKVTPLEPDLPTARFELILTLMEEDGALTGAIEYNTRLFDGATIRRMEVHLVGLLQAVLEDVDRQPSRVPLLSDVERRQVLVDWNATEAVLPSGCAHELVAAQAARTPEALAVTFQDQRVTYRELERRANQLAHRLRALGVGPEVQVGLCVDRSVELVVGILAVLKAGGAYVPLDPGYPRERLAFMLADSGVRVLLVQRHLADGVGAPGVTVHVLEPGVGEGAPETPPDVAVDADNLAYVIYTSGSTGRPKGTLLTHRGLSNTALAAVKEHGFHPGSRVLQFAATSFDASVCEIFATLLAGATLCLAPREALLPGPPLRAVLTDNAITAVTLTPSVLAQLEPEGLPALETVISAGEACTPDVARRWSRGRRLLNAYGPTEVTICASINGAVDPERPTLGRPFPNVRVYVLDARLVPAPVGVAGELYVGGPGVARGYTGRPDLTAERFVPDAFGALPGARLYRTGDIVRWCADGELEYVGRADGQVKLRGFRIELGELEAVLREHPAVRDAAVVARDEGGTRRLVAYVTGDGPGLEVPGLRGYLTERLPQYMVPATFVVLDTLPLSSSGKLDRKALPPPDARHLGSAATYEAPRSDVERTVAGIWQEVLNVPRVGLHDGFFDLGGNSLSLVQIHGKLQSALGVEFPLVELFQHQSVSALAAHLRRVADAAATPVDTAAEEERFDSRRALLERQQARRRGRAGPTPADSDGNPEDSHE</sequence>
<dbReference type="FunFam" id="3.30.559.10:FF:000012">
    <property type="entry name" value="Non-ribosomal peptide synthetase"/>
    <property type="match status" value="3"/>
</dbReference>
<comment type="similarity">
    <text evidence="2">Belongs to the ATP-dependent AMP-binding enzyme family.</text>
</comment>
<dbReference type="InterPro" id="IPR010071">
    <property type="entry name" value="AA_adenyl_dom"/>
</dbReference>
<evidence type="ECO:0000313" key="10">
    <source>
        <dbReference type="Proteomes" id="UP000315369"/>
    </source>
</evidence>
<dbReference type="CDD" id="cd12117">
    <property type="entry name" value="A_NRPS_Srf_like"/>
    <property type="match status" value="1"/>
</dbReference>
<dbReference type="GO" id="GO:0044550">
    <property type="term" value="P:secondary metabolite biosynthetic process"/>
    <property type="evidence" value="ECO:0007669"/>
    <property type="project" value="UniProtKB-ARBA"/>
</dbReference>
<dbReference type="GO" id="GO:0072330">
    <property type="term" value="P:monocarboxylic acid biosynthetic process"/>
    <property type="evidence" value="ECO:0007669"/>
    <property type="project" value="UniProtKB-ARBA"/>
</dbReference>
<feature type="domain" description="Carrier" evidence="8">
    <location>
        <begin position="5876"/>
        <end position="5951"/>
    </location>
</feature>
<dbReference type="GO" id="GO:0031177">
    <property type="term" value="F:phosphopantetheine binding"/>
    <property type="evidence" value="ECO:0007669"/>
    <property type="project" value="InterPro"/>
</dbReference>
<evidence type="ECO:0000256" key="1">
    <source>
        <dbReference type="ARBA" id="ARBA00001957"/>
    </source>
</evidence>
<dbReference type="CDD" id="cd05931">
    <property type="entry name" value="FAAL"/>
    <property type="match status" value="1"/>
</dbReference>
<dbReference type="Pfam" id="PF13193">
    <property type="entry name" value="AMP-binding_C"/>
    <property type="match status" value="5"/>
</dbReference>
<dbReference type="PANTHER" id="PTHR45527:SF1">
    <property type="entry name" value="FATTY ACID SYNTHASE"/>
    <property type="match status" value="1"/>
</dbReference>